<keyword evidence="1" id="KW-0433">Leucine-rich repeat</keyword>
<reference evidence="11" key="1">
    <citation type="submission" date="2020-12" db="EMBL/GenBank/DDBJ databases">
        <title>WGS assembly of Carya illinoinensis cv. Pawnee.</title>
        <authorList>
            <person name="Platts A."/>
            <person name="Shu S."/>
            <person name="Wright S."/>
            <person name="Barry K."/>
            <person name="Edger P."/>
            <person name="Pires J.C."/>
            <person name="Schmutz J."/>
        </authorList>
    </citation>
    <scope>NUCLEOTIDE SEQUENCE</scope>
    <source>
        <tissue evidence="11">Leaf</tissue>
    </source>
</reference>
<feature type="domain" description="Disease resistance protein winged helix" evidence="9">
    <location>
        <begin position="444"/>
        <end position="508"/>
    </location>
</feature>
<dbReference type="InterPro" id="IPR056789">
    <property type="entry name" value="LRR_R13L1-DRL21"/>
</dbReference>
<dbReference type="InterPro" id="IPR002182">
    <property type="entry name" value="NB-ARC"/>
</dbReference>
<dbReference type="Pfam" id="PF23559">
    <property type="entry name" value="WHD_DRP"/>
    <property type="match status" value="1"/>
</dbReference>
<evidence type="ECO:0000259" key="7">
    <source>
        <dbReference type="Pfam" id="PF00931"/>
    </source>
</evidence>
<evidence type="ECO:0000313" key="12">
    <source>
        <dbReference type="Proteomes" id="UP000811609"/>
    </source>
</evidence>
<keyword evidence="6" id="KW-0175">Coiled coil</keyword>
<evidence type="ECO:0008006" key="13">
    <source>
        <dbReference type="Google" id="ProtNLM"/>
    </source>
</evidence>
<evidence type="ECO:0000256" key="4">
    <source>
        <dbReference type="ARBA" id="ARBA00022821"/>
    </source>
</evidence>
<dbReference type="PANTHER" id="PTHR36766">
    <property type="entry name" value="PLANT BROAD-SPECTRUM MILDEW RESISTANCE PROTEIN RPW8"/>
    <property type="match status" value="1"/>
</dbReference>
<dbReference type="Pfam" id="PF18052">
    <property type="entry name" value="Rx_N"/>
    <property type="match status" value="1"/>
</dbReference>
<organism evidence="11 12">
    <name type="scientific">Carya illinoinensis</name>
    <name type="common">Pecan</name>
    <dbReference type="NCBI Taxonomy" id="32201"/>
    <lineage>
        <taxon>Eukaryota</taxon>
        <taxon>Viridiplantae</taxon>
        <taxon>Streptophyta</taxon>
        <taxon>Embryophyta</taxon>
        <taxon>Tracheophyta</taxon>
        <taxon>Spermatophyta</taxon>
        <taxon>Magnoliopsida</taxon>
        <taxon>eudicotyledons</taxon>
        <taxon>Gunneridae</taxon>
        <taxon>Pentapetalae</taxon>
        <taxon>rosids</taxon>
        <taxon>fabids</taxon>
        <taxon>Fagales</taxon>
        <taxon>Juglandaceae</taxon>
        <taxon>Carya</taxon>
    </lineage>
</organism>
<dbReference type="InterPro" id="IPR001611">
    <property type="entry name" value="Leu-rich_rpt"/>
</dbReference>
<protein>
    <recommendedName>
        <fullName evidence="13">Disease resistance RPP13-like protein 1</fullName>
    </recommendedName>
</protein>
<evidence type="ECO:0000259" key="9">
    <source>
        <dbReference type="Pfam" id="PF23559"/>
    </source>
</evidence>
<proteinExistence type="predicted"/>
<evidence type="ECO:0000259" key="10">
    <source>
        <dbReference type="Pfam" id="PF25019"/>
    </source>
</evidence>
<feature type="domain" description="NB-ARC" evidence="7">
    <location>
        <begin position="187"/>
        <end position="361"/>
    </location>
</feature>
<accession>A0A8T1N2N9</accession>
<dbReference type="FunFam" id="3.40.50.300:FF:001091">
    <property type="entry name" value="Probable disease resistance protein At1g61300"/>
    <property type="match status" value="1"/>
</dbReference>
<evidence type="ECO:0000256" key="1">
    <source>
        <dbReference type="ARBA" id="ARBA00022614"/>
    </source>
</evidence>
<dbReference type="Proteomes" id="UP000811609">
    <property type="component" value="Chromosome 16"/>
</dbReference>
<dbReference type="Pfam" id="PF13855">
    <property type="entry name" value="LRR_8"/>
    <property type="match status" value="1"/>
</dbReference>
<dbReference type="GO" id="GO:0043531">
    <property type="term" value="F:ADP binding"/>
    <property type="evidence" value="ECO:0007669"/>
    <property type="project" value="InterPro"/>
</dbReference>
<feature type="coiled-coil region" evidence="6">
    <location>
        <begin position="130"/>
        <end position="157"/>
    </location>
</feature>
<keyword evidence="4" id="KW-0611">Plant defense</keyword>
<dbReference type="GO" id="GO:0006952">
    <property type="term" value="P:defense response"/>
    <property type="evidence" value="ECO:0007669"/>
    <property type="project" value="UniProtKB-KW"/>
</dbReference>
<dbReference type="FunFam" id="1.10.10.10:FF:000322">
    <property type="entry name" value="Probable disease resistance protein At1g63360"/>
    <property type="match status" value="1"/>
</dbReference>
<comment type="caution">
    <text evidence="11">The sequence shown here is derived from an EMBL/GenBank/DDBJ whole genome shotgun (WGS) entry which is preliminary data.</text>
</comment>
<gene>
    <name evidence="11" type="ORF">CIPAW_16G094300</name>
</gene>
<keyword evidence="2" id="KW-0677">Repeat</keyword>
<sequence>MVFAEVILGAVLGAVLQVLVDRLTKLEWPSFAGREGVQEWLDDWKEKFSQVQMELKDATEEQYTKEVVKAWLNDFTQLAYDVEDVLDELSTEANSQRIMLIDESQASTSKVGNLATAFVNGLSPSVLEFKNTMRKKIKKITSRLDKLMTRKDKLNLDNNIVGAANTRTKKTPSTSLVTTTDHMYGREEDSEAVLKLLLSDAASTEVNVISIMGMGGIGKTRLAQFVYNNKKVKNFFNLKAWVCVSEDFDVEAITKTILLHAQPEINCNNMDLNRLQLKLKEAIRRKRFLIVLDDVWNRDIFQWTLLCAPFEAMAPRSSIIITTRDQEVSSQMTAFKVKPYRLGPLSNDACLSLFAQHALHSRDFSAHPELKDISEKIVKNFNGLPLAVKAVGSLLHNKKESKWHLVLNRKVWDTLEETGIASILMLSYHHLPLHLKRCFAYCSIFPKDYEFKKTQVVLLWMAEGLIQQEENIEMEDLGVEYFDNLVSCSLFQQSSKDKSRFLMHEIINYVAKLAAGDTCFRMQDRAKGNDQQAKNNFEKVRHMSYMGGEYDSFDKFEVFSKFTHLRTFLPLMLPSPVTCYLDFRVPLQLHPRLRRLRVLSLRGYGITELSDSISKLKHLRYLDLSETWIKSMPESITDLYNLQTLLLEDCFYLDKLPSMFGNLVNLRHLNILGATNLKGMPRQIGQLKFLQTLSNVVIGDGGCFGIKDLACLSHLQGTLCISNLEKVTELQHAMDADLINKPKIRELSLEWSEGMTRDGTRELNVLNMLQPHNGLKVLTISCYGGTEFPSWLKSPSFHDMVVLTIENCKECHSLPPIGQLPALKVLSIRGMANVKNVGPEFRGAGVSPFRSLETLHFKDMKEWEDWNSCEEFPNLCELSLRSCPKLSGNIPKHLPLLKKVQMDGCGKLPILVSNFPDLCELEVEGSKGVVCRSMDGISSLKLGFLSKSLRFTTQIEGFAMGAGPTNAEDLTIFACKELKCLWSSGDEGPLPHLQFLRLLYIDNCPKLVSLVSEEVEARLQQGSPSMLTEIVIKNCMVLKSLPKAMMYNNNCLQLIRIVKCDSLRHIARGQLPPTLERLEVSYCENLEIILLVDGDTSSCRSTASQLEYLRIQYCPSLTSLTSCGELPRSLKHLNLLRCPQLKSIANRFHHNSFLECIEISYCENLQSLPTGINALSTLRDIDIRNCQSLHLSLDRELLPANLRILHISDCENVSALPEAIHKLTSLEKLTMHHCSVVPGIVPFPGTNLLTNLASLTISAHVRNTDATFEWGLDNLISLNKLEIRKFQPVSFPKMMFPASLTILTIADFPNLQRLSSKGFSKLVSLKELYISECRQLKSFSKDGLPPSLLKLYISQCEKLSHHTLNFKEKMKIFFLDWILMMLQNIGVSVMEENSN</sequence>
<evidence type="ECO:0000256" key="6">
    <source>
        <dbReference type="SAM" id="Coils"/>
    </source>
</evidence>
<keyword evidence="5" id="KW-0067">ATP-binding</keyword>
<keyword evidence="12" id="KW-1185">Reference proteome</keyword>
<evidence type="ECO:0000256" key="2">
    <source>
        <dbReference type="ARBA" id="ARBA00022737"/>
    </source>
</evidence>
<evidence type="ECO:0000256" key="5">
    <source>
        <dbReference type="ARBA" id="ARBA00022840"/>
    </source>
</evidence>
<feature type="domain" description="R13L1/DRL21-like LRR repeat region" evidence="10">
    <location>
        <begin position="706"/>
        <end position="831"/>
    </location>
</feature>
<dbReference type="InterPro" id="IPR058922">
    <property type="entry name" value="WHD_DRP"/>
</dbReference>
<evidence type="ECO:0000256" key="3">
    <source>
        <dbReference type="ARBA" id="ARBA00022741"/>
    </source>
</evidence>
<dbReference type="GO" id="GO:0005524">
    <property type="term" value="F:ATP binding"/>
    <property type="evidence" value="ECO:0007669"/>
    <property type="project" value="UniProtKB-KW"/>
</dbReference>
<name>A0A8T1N2N9_CARIL</name>
<dbReference type="Pfam" id="PF25019">
    <property type="entry name" value="LRR_R13L1-DRL21"/>
    <property type="match status" value="1"/>
</dbReference>
<dbReference type="EMBL" id="CM031824">
    <property type="protein sequence ID" value="KAG6625406.1"/>
    <property type="molecule type" value="Genomic_DNA"/>
</dbReference>
<keyword evidence="3" id="KW-0547">Nucleotide-binding</keyword>
<evidence type="ECO:0000259" key="8">
    <source>
        <dbReference type="Pfam" id="PF18052"/>
    </source>
</evidence>
<dbReference type="PANTHER" id="PTHR36766:SF51">
    <property type="entry name" value="DISEASE RESISTANCE RPP13-LIKE PROTEIN 1"/>
    <property type="match status" value="1"/>
</dbReference>
<evidence type="ECO:0000313" key="11">
    <source>
        <dbReference type="EMBL" id="KAG6625406.1"/>
    </source>
</evidence>
<dbReference type="Pfam" id="PF00931">
    <property type="entry name" value="NB-ARC"/>
    <property type="match status" value="1"/>
</dbReference>
<dbReference type="InterPro" id="IPR041118">
    <property type="entry name" value="Rx_N"/>
</dbReference>
<feature type="domain" description="Disease resistance N-terminal" evidence="8">
    <location>
        <begin position="15"/>
        <end position="104"/>
    </location>
</feature>